<gene>
    <name evidence="3" type="ORF">DFR29_111220</name>
</gene>
<dbReference type="Proteomes" id="UP000295293">
    <property type="component" value="Unassembled WGS sequence"/>
</dbReference>
<name>A0A4R6YT08_9GAMM</name>
<feature type="compositionally biased region" description="Pro residues" evidence="1">
    <location>
        <begin position="76"/>
        <end position="85"/>
    </location>
</feature>
<evidence type="ECO:0000256" key="1">
    <source>
        <dbReference type="SAM" id="MobiDB-lite"/>
    </source>
</evidence>
<dbReference type="EMBL" id="SNZH01000011">
    <property type="protein sequence ID" value="TDR41306.1"/>
    <property type="molecule type" value="Genomic_DNA"/>
</dbReference>
<reference evidence="3 4" key="1">
    <citation type="submission" date="2019-03" db="EMBL/GenBank/DDBJ databases">
        <title>Genomic Encyclopedia of Type Strains, Phase IV (KMG-IV): sequencing the most valuable type-strain genomes for metagenomic binning, comparative biology and taxonomic classification.</title>
        <authorList>
            <person name="Goeker M."/>
        </authorList>
    </citation>
    <scope>NUCLEOTIDE SEQUENCE [LARGE SCALE GENOMIC DNA]</scope>
    <source>
        <strain evidence="3 4">DSM 21667</strain>
    </source>
</reference>
<comment type="caution">
    <text evidence="3">The sequence shown here is derived from an EMBL/GenBank/DDBJ whole genome shotgun (WGS) entry which is preliminary data.</text>
</comment>
<protein>
    <submittedName>
        <fullName evidence="3">Uncharacterized protein</fullName>
    </submittedName>
</protein>
<organism evidence="3 4">
    <name type="scientific">Tahibacter aquaticus</name>
    <dbReference type="NCBI Taxonomy" id="520092"/>
    <lineage>
        <taxon>Bacteria</taxon>
        <taxon>Pseudomonadati</taxon>
        <taxon>Pseudomonadota</taxon>
        <taxon>Gammaproteobacteria</taxon>
        <taxon>Lysobacterales</taxon>
        <taxon>Rhodanobacteraceae</taxon>
        <taxon>Tahibacter</taxon>
    </lineage>
</organism>
<evidence type="ECO:0000256" key="2">
    <source>
        <dbReference type="SAM" id="SignalP"/>
    </source>
</evidence>
<accession>A0A4R6YT08</accession>
<keyword evidence="4" id="KW-1185">Reference proteome</keyword>
<feature type="signal peptide" evidence="2">
    <location>
        <begin position="1"/>
        <end position="21"/>
    </location>
</feature>
<sequence length="146" mass="15973">MTFRKCVVATALVFFCTTAFSAPSDAEAPRLKPSLTVTFTSENGDGTRIVETRHLDARQAEALGIFSGPVLEAEGPPAPPVPRPPMNGSVPSTTTRVDIHQEDEYWTRDTTFSRAGVTWIITNDTLKATRPPKCYTHPPQCDTLPQ</sequence>
<evidence type="ECO:0000313" key="4">
    <source>
        <dbReference type="Proteomes" id="UP000295293"/>
    </source>
</evidence>
<keyword evidence="2" id="KW-0732">Signal</keyword>
<feature type="chain" id="PRO_5020449404" evidence="2">
    <location>
        <begin position="22"/>
        <end position="146"/>
    </location>
</feature>
<proteinExistence type="predicted"/>
<evidence type="ECO:0000313" key="3">
    <source>
        <dbReference type="EMBL" id="TDR41306.1"/>
    </source>
</evidence>
<dbReference type="RefSeq" id="WP_133820047.1">
    <property type="nucleotide sequence ID" value="NZ_SNZH01000011.1"/>
</dbReference>
<feature type="region of interest" description="Disordered" evidence="1">
    <location>
        <begin position="69"/>
        <end position="93"/>
    </location>
</feature>
<dbReference type="AlphaFoldDB" id="A0A4R6YT08"/>